<dbReference type="EMBL" id="JH159159">
    <property type="protein sequence ID" value="EGZ09516.1"/>
    <property type="molecule type" value="Genomic_DNA"/>
</dbReference>
<dbReference type="SMR" id="G5A470"/>
<dbReference type="GeneID" id="20642497"/>
<name>G5A470_PHYSP</name>
<dbReference type="AlphaFoldDB" id="G5A470"/>
<organism evidence="1 2">
    <name type="scientific">Phytophthora sojae (strain P6497)</name>
    <name type="common">Soybean stem and root rot agent</name>
    <name type="synonym">Phytophthora megasperma f. sp. glycines</name>
    <dbReference type="NCBI Taxonomy" id="1094619"/>
    <lineage>
        <taxon>Eukaryota</taxon>
        <taxon>Sar</taxon>
        <taxon>Stramenopiles</taxon>
        <taxon>Oomycota</taxon>
        <taxon>Peronosporomycetes</taxon>
        <taxon>Peronosporales</taxon>
        <taxon>Peronosporaceae</taxon>
        <taxon>Phytophthora</taxon>
    </lineage>
</organism>
<evidence type="ECO:0000313" key="1">
    <source>
        <dbReference type="EMBL" id="EGZ09516.1"/>
    </source>
</evidence>
<protein>
    <submittedName>
        <fullName evidence="1">Uncharacterized protein</fullName>
    </submittedName>
</protein>
<proteinExistence type="predicted"/>
<reference evidence="1 2" key="1">
    <citation type="journal article" date="2006" name="Science">
        <title>Phytophthora genome sequences uncover evolutionary origins and mechanisms of pathogenesis.</title>
        <authorList>
            <person name="Tyler B.M."/>
            <person name="Tripathy S."/>
            <person name="Zhang X."/>
            <person name="Dehal P."/>
            <person name="Jiang R.H."/>
            <person name="Aerts A."/>
            <person name="Arredondo F.D."/>
            <person name="Baxter L."/>
            <person name="Bensasson D."/>
            <person name="Beynon J.L."/>
            <person name="Chapman J."/>
            <person name="Damasceno C.M."/>
            <person name="Dorrance A.E."/>
            <person name="Dou D."/>
            <person name="Dickerman A.W."/>
            <person name="Dubchak I.L."/>
            <person name="Garbelotto M."/>
            <person name="Gijzen M."/>
            <person name="Gordon S.G."/>
            <person name="Govers F."/>
            <person name="Grunwald N.J."/>
            <person name="Huang W."/>
            <person name="Ivors K.L."/>
            <person name="Jones R.W."/>
            <person name="Kamoun S."/>
            <person name="Krampis K."/>
            <person name="Lamour K.H."/>
            <person name="Lee M.K."/>
            <person name="McDonald W.H."/>
            <person name="Medina M."/>
            <person name="Meijer H.J."/>
            <person name="Nordberg E.K."/>
            <person name="Maclean D.J."/>
            <person name="Ospina-Giraldo M.D."/>
            <person name="Morris P.F."/>
            <person name="Phuntumart V."/>
            <person name="Putnam N.H."/>
            <person name="Rash S."/>
            <person name="Rose J.K."/>
            <person name="Sakihama Y."/>
            <person name="Salamov A.A."/>
            <person name="Savidor A."/>
            <person name="Scheuring C.F."/>
            <person name="Smith B.M."/>
            <person name="Sobral B.W."/>
            <person name="Terry A."/>
            <person name="Torto-Alalibo T.A."/>
            <person name="Win J."/>
            <person name="Xu Z."/>
            <person name="Zhang H."/>
            <person name="Grigoriev I.V."/>
            <person name="Rokhsar D.S."/>
            <person name="Boore J.L."/>
        </authorList>
    </citation>
    <scope>NUCLEOTIDE SEQUENCE [LARGE SCALE GENOMIC DNA]</scope>
    <source>
        <strain evidence="1 2">P6497</strain>
    </source>
</reference>
<sequence>MQPPAPTVEVLVRLDEETDCSMDASSASSLNKQNYLDMLLKLTRLSVVESSKHMPVVLPALAKLMPAISSANAITVMKLNEALSEVVERQAMGLRDDSQDYSIVRLSYDYYIWFVSAMAPNRRRKHIPQAFSALREAMAEEIVSDKQPSMIARQLKLVVQWGRRVPRDSEFLQLFVRLLADSKAYADNVSNLTVKVELLREIRKIECDFCELPKMKVQEQVADALSWARHLNTREPSTETLDKGILMLDEVLQHREPGWQPRENEAVLECCDAQKKYTMLLNEGQSRSQRLAAIGRWKLRRRHLLRSHREFERVTVF</sequence>
<keyword evidence="2" id="KW-1185">Reference proteome</keyword>
<dbReference type="InParanoid" id="G5A470"/>
<dbReference type="KEGG" id="psoj:PHYSODRAFT_305032"/>
<dbReference type="Proteomes" id="UP000002640">
    <property type="component" value="Unassembled WGS sequence"/>
</dbReference>
<evidence type="ECO:0000313" key="2">
    <source>
        <dbReference type="Proteomes" id="UP000002640"/>
    </source>
</evidence>
<gene>
    <name evidence="1" type="ORF">PHYSODRAFT_305032</name>
</gene>
<dbReference type="RefSeq" id="XP_009534377.1">
    <property type="nucleotide sequence ID" value="XM_009536082.1"/>
</dbReference>
<accession>G5A470</accession>